<keyword evidence="5" id="KW-1185">Reference proteome</keyword>
<dbReference type="Ensembl" id="ENSSRHT00000006375.1">
    <property type="protein sequence ID" value="ENSSRHP00000006156.1"/>
    <property type="gene ID" value="ENSSRHG00000003793.1"/>
</dbReference>
<evidence type="ECO:0000313" key="4">
    <source>
        <dbReference type="Ensembl" id="ENSSRHP00000006156.1"/>
    </source>
</evidence>
<dbReference type="GO" id="GO:0003729">
    <property type="term" value="F:mRNA binding"/>
    <property type="evidence" value="ECO:0007669"/>
    <property type="project" value="TreeGrafter"/>
</dbReference>
<dbReference type="PANTHER" id="PTHR48025:SF1">
    <property type="entry name" value="RRM DOMAIN-CONTAINING PROTEIN"/>
    <property type="match status" value="1"/>
</dbReference>
<dbReference type="InterPro" id="IPR000504">
    <property type="entry name" value="RRM_dom"/>
</dbReference>
<dbReference type="Gene3D" id="3.30.70.330">
    <property type="match status" value="1"/>
</dbReference>
<keyword evidence="1 2" id="KW-0694">RNA-binding</keyword>
<proteinExistence type="predicted"/>
<dbReference type="PANTHER" id="PTHR48025">
    <property type="entry name" value="OS02G0815200 PROTEIN"/>
    <property type="match status" value="1"/>
</dbReference>
<sequence>LPKLDGSLLNGYLVSVCHFKTYKEHQAEQKSSSKPPQKKDFSLYVQNMPYSLGSEELGSLFSAFGEVTSATVITKKRRSMGYGFVTYSSLDDAVIATSVMNGYIIGNRPLRVTFSHSAEKARQIEQPINANSFRRRA</sequence>
<dbReference type="Proteomes" id="UP000472270">
    <property type="component" value="Unassembled WGS sequence"/>
</dbReference>
<name>A0A673FT80_9TELE</name>
<organism evidence="4 5">
    <name type="scientific">Sinocyclocheilus rhinocerous</name>
    <dbReference type="NCBI Taxonomy" id="307959"/>
    <lineage>
        <taxon>Eukaryota</taxon>
        <taxon>Metazoa</taxon>
        <taxon>Chordata</taxon>
        <taxon>Craniata</taxon>
        <taxon>Vertebrata</taxon>
        <taxon>Euteleostomi</taxon>
        <taxon>Actinopterygii</taxon>
        <taxon>Neopterygii</taxon>
        <taxon>Teleostei</taxon>
        <taxon>Ostariophysi</taxon>
        <taxon>Cypriniformes</taxon>
        <taxon>Cyprinidae</taxon>
        <taxon>Cyprininae</taxon>
        <taxon>Sinocyclocheilus</taxon>
    </lineage>
</organism>
<feature type="domain" description="RRM" evidence="3">
    <location>
        <begin position="41"/>
        <end position="117"/>
    </location>
</feature>
<evidence type="ECO:0000259" key="3">
    <source>
        <dbReference type="PROSITE" id="PS50102"/>
    </source>
</evidence>
<dbReference type="AlphaFoldDB" id="A0A673FT80"/>
<dbReference type="SMART" id="SM00360">
    <property type="entry name" value="RRM"/>
    <property type="match status" value="1"/>
</dbReference>
<accession>A0A673FT80</accession>
<protein>
    <recommendedName>
        <fullName evidence="3">RRM domain-containing protein</fullName>
    </recommendedName>
</protein>
<dbReference type="InterPro" id="IPR035979">
    <property type="entry name" value="RBD_domain_sf"/>
</dbReference>
<evidence type="ECO:0000256" key="2">
    <source>
        <dbReference type="PROSITE-ProRule" id="PRU00176"/>
    </source>
</evidence>
<dbReference type="PROSITE" id="PS50102">
    <property type="entry name" value="RRM"/>
    <property type="match status" value="1"/>
</dbReference>
<reference evidence="4" key="1">
    <citation type="submission" date="2025-08" db="UniProtKB">
        <authorList>
            <consortium name="Ensembl"/>
        </authorList>
    </citation>
    <scope>IDENTIFICATION</scope>
</reference>
<dbReference type="InterPro" id="IPR012677">
    <property type="entry name" value="Nucleotide-bd_a/b_plait_sf"/>
</dbReference>
<reference evidence="4" key="2">
    <citation type="submission" date="2025-09" db="UniProtKB">
        <authorList>
            <consortium name="Ensembl"/>
        </authorList>
    </citation>
    <scope>IDENTIFICATION</scope>
</reference>
<dbReference type="SUPFAM" id="SSF54928">
    <property type="entry name" value="RNA-binding domain, RBD"/>
    <property type="match status" value="1"/>
</dbReference>
<evidence type="ECO:0000256" key="1">
    <source>
        <dbReference type="ARBA" id="ARBA00022884"/>
    </source>
</evidence>
<dbReference type="InterPro" id="IPR050502">
    <property type="entry name" value="Euk_RNA-bind_prot"/>
</dbReference>
<dbReference type="Pfam" id="PF00076">
    <property type="entry name" value="RRM_1"/>
    <property type="match status" value="1"/>
</dbReference>
<evidence type="ECO:0000313" key="5">
    <source>
        <dbReference type="Proteomes" id="UP000472270"/>
    </source>
</evidence>